<name>A0A289GGF8_VIBAN</name>
<organism evidence="1 2">
    <name type="scientific">Vibrio anguillarum</name>
    <name type="common">Listonella anguillarum</name>
    <dbReference type="NCBI Taxonomy" id="55601"/>
    <lineage>
        <taxon>Bacteria</taxon>
        <taxon>Pseudomonadati</taxon>
        <taxon>Pseudomonadota</taxon>
        <taxon>Gammaproteobacteria</taxon>
        <taxon>Vibrionales</taxon>
        <taxon>Vibrionaceae</taxon>
        <taxon>Vibrio</taxon>
    </lineage>
</organism>
<dbReference type="EMBL" id="CP034673">
    <property type="protein sequence ID" value="AZS26745.1"/>
    <property type="molecule type" value="Genomic_DNA"/>
</dbReference>
<sequence>MNNKKSLMTLILGAALTACSSVPSTSNLSSTEAISYAKVCCNNYADFPWIELQSNESIEFDIDESAPIGHFTDGNSYFNAFQLPQRSAKVQIQLSSYMFDKAVFLPKLIMLDQTFNIVSEIDLPQFKIKTSDAFTRTQYYVNVQVDSKQTPYFIIYSPEQYFGKIIKVDHPAKVRAKDLGEAMPMVTDPTYISSHFGQFKLEIKTLSLQSHQTTRKIEKPASEQTAAAVAVVVQIETKKYYISAIENAVNTGDVAKALSLLDEAKMLNVDGAQQAFIKAVNAK</sequence>
<protein>
    <submittedName>
        <fullName evidence="1">Transcriptional regulator</fullName>
    </submittedName>
</protein>
<dbReference type="PROSITE" id="PS51257">
    <property type="entry name" value="PROKAR_LIPOPROTEIN"/>
    <property type="match status" value="1"/>
</dbReference>
<dbReference type="Pfam" id="PF07148">
    <property type="entry name" value="MalM"/>
    <property type="match status" value="1"/>
</dbReference>
<dbReference type="GO" id="GO:0008643">
    <property type="term" value="P:carbohydrate transport"/>
    <property type="evidence" value="ECO:0007669"/>
    <property type="project" value="InterPro"/>
</dbReference>
<dbReference type="InterPro" id="IPR010794">
    <property type="entry name" value="MalM"/>
</dbReference>
<evidence type="ECO:0000313" key="1">
    <source>
        <dbReference type="EMBL" id="AZS26745.1"/>
    </source>
</evidence>
<reference evidence="1 2" key="1">
    <citation type="submission" date="2018-12" db="EMBL/GenBank/DDBJ databases">
        <title>Characterization and Draft Genome of Vibrio anguillarum J360 Marine Pathogen Isolated from an Outbreak in Lumpfish (Cyclopterus lumpus).</title>
        <authorList>
            <person name="Vasquez J.I."/>
            <person name="Cao T."/>
            <person name="Chakraborty S."/>
            <person name="Gnanagobal H."/>
            <person name="Wescot J."/>
            <person name="Boyce D."/>
            <person name="Santander J."/>
        </authorList>
    </citation>
    <scope>NUCLEOTIDE SEQUENCE [LARGE SCALE GENOMIC DNA]</scope>
    <source>
        <strain evidence="1 2">J360</strain>
    </source>
</reference>
<dbReference type="AlphaFoldDB" id="A0A289GGF8"/>
<evidence type="ECO:0000313" key="2">
    <source>
        <dbReference type="Proteomes" id="UP000256923"/>
    </source>
</evidence>
<dbReference type="GO" id="GO:0042597">
    <property type="term" value="C:periplasmic space"/>
    <property type="evidence" value="ECO:0007669"/>
    <property type="project" value="InterPro"/>
</dbReference>
<accession>A0A289GGF8</accession>
<proteinExistence type="predicted"/>
<dbReference type="RefSeq" id="WP_019282355.1">
    <property type="nucleotide sequence ID" value="NZ_CP023055.1"/>
</dbReference>
<dbReference type="Proteomes" id="UP000256923">
    <property type="component" value="Chromosome 2"/>
</dbReference>
<gene>
    <name evidence="1" type="ORF">DYL72_17290</name>
</gene>